<evidence type="ECO:0000313" key="2">
    <source>
        <dbReference type="Proteomes" id="UP000054485"/>
    </source>
</evidence>
<dbReference type="EMBL" id="KN835338">
    <property type="protein sequence ID" value="KIK39551.1"/>
    <property type="molecule type" value="Genomic_DNA"/>
</dbReference>
<dbReference type="Proteomes" id="UP000054485">
    <property type="component" value="Unassembled WGS sequence"/>
</dbReference>
<keyword evidence="2" id="KW-1185">Reference proteome</keyword>
<dbReference type="OrthoDB" id="2523383at2759"/>
<sequence>MYQVRPAHPIQTKAIWDYEESATASTMAQQQAYPSNVQLPRKLQRPQYIEVPAQNIAAIDPELSHVPVDYVRRGLKNQANQMFAGIAALQLPPTMHRSQLHHTSSLTIPIRSSAPSSSYPTHILALSRSSSSDSHLTLVATHALILASNCASLPRLPPSAPYHGATANVTLPVLPLTIPAPAAFAPLHTFLYTHSAPQLLSSLLPAIPGSFLSTLTSPQALRGTLASGPALHTLSVHLMTSAPGMGALTNVAQNIAAVWRNAVALGVHDPELWNCLDLAWEVILGAMNLGAGAR</sequence>
<reference evidence="1 2" key="1">
    <citation type="submission" date="2014-04" db="EMBL/GenBank/DDBJ databases">
        <authorList>
            <consortium name="DOE Joint Genome Institute"/>
            <person name="Kuo A."/>
            <person name="Ruytinx J."/>
            <person name="Rineau F."/>
            <person name="Colpaert J."/>
            <person name="Kohler A."/>
            <person name="Nagy L.G."/>
            <person name="Floudas D."/>
            <person name="Copeland A."/>
            <person name="Barry K.W."/>
            <person name="Cichocki N."/>
            <person name="Veneault-Fourrey C."/>
            <person name="LaButti K."/>
            <person name="Lindquist E.A."/>
            <person name="Lipzen A."/>
            <person name="Lundell T."/>
            <person name="Morin E."/>
            <person name="Murat C."/>
            <person name="Sun H."/>
            <person name="Tunlid A."/>
            <person name="Henrissat B."/>
            <person name="Grigoriev I.V."/>
            <person name="Hibbett D.S."/>
            <person name="Martin F."/>
            <person name="Nordberg H.P."/>
            <person name="Cantor M.N."/>
            <person name="Hua S.X."/>
        </authorList>
    </citation>
    <scope>NUCLEOTIDE SEQUENCE [LARGE SCALE GENOMIC DNA]</scope>
    <source>
        <strain evidence="1 2">UH-Slu-Lm8-n1</strain>
    </source>
</reference>
<evidence type="ECO:0008006" key="3">
    <source>
        <dbReference type="Google" id="ProtNLM"/>
    </source>
</evidence>
<gene>
    <name evidence="1" type="ORF">CY34DRAFT_808175</name>
</gene>
<dbReference type="AlphaFoldDB" id="A0A0D0ACZ9"/>
<evidence type="ECO:0000313" key="1">
    <source>
        <dbReference type="EMBL" id="KIK39551.1"/>
    </source>
</evidence>
<accession>A0A0D0ACZ9</accession>
<organism evidence="1 2">
    <name type="scientific">Suillus luteus UH-Slu-Lm8-n1</name>
    <dbReference type="NCBI Taxonomy" id="930992"/>
    <lineage>
        <taxon>Eukaryota</taxon>
        <taxon>Fungi</taxon>
        <taxon>Dikarya</taxon>
        <taxon>Basidiomycota</taxon>
        <taxon>Agaricomycotina</taxon>
        <taxon>Agaricomycetes</taxon>
        <taxon>Agaricomycetidae</taxon>
        <taxon>Boletales</taxon>
        <taxon>Suillineae</taxon>
        <taxon>Suillaceae</taxon>
        <taxon>Suillus</taxon>
    </lineage>
</organism>
<dbReference type="HOGENOM" id="CLU_059618_0_0_1"/>
<proteinExistence type="predicted"/>
<dbReference type="InParanoid" id="A0A0D0ACZ9"/>
<name>A0A0D0ACZ9_9AGAM</name>
<protein>
    <recommendedName>
        <fullName evidence="3">Clp1-like protein</fullName>
    </recommendedName>
</protein>
<reference evidence="2" key="2">
    <citation type="submission" date="2015-01" db="EMBL/GenBank/DDBJ databases">
        <title>Evolutionary Origins and Diversification of the Mycorrhizal Mutualists.</title>
        <authorList>
            <consortium name="DOE Joint Genome Institute"/>
            <consortium name="Mycorrhizal Genomics Consortium"/>
            <person name="Kohler A."/>
            <person name="Kuo A."/>
            <person name="Nagy L.G."/>
            <person name="Floudas D."/>
            <person name="Copeland A."/>
            <person name="Barry K.W."/>
            <person name="Cichocki N."/>
            <person name="Veneault-Fourrey C."/>
            <person name="LaButti K."/>
            <person name="Lindquist E.A."/>
            <person name="Lipzen A."/>
            <person name="Lundell T."/>
            <person name="Morin E."/>
            <person name="Murat C."/>
            <person name="Riley R."/>
            <person name="Ohm R."/>
            <person name="Sun H."/>
            <person name="Tunlid A."/>
            <person name="Henrissat B."/>
            <person name="Grigoriev I.V."/>
            <person name="Hibbett D.S."/>
            <person name="Martin F."/>
        </authorList>
    </citation>
    <scope>NUCLEOTIDE SEQUENCE [LARGE SCALE GENOMIC DNA]</scope>
    <source>
        <strain evidence="2">UH-Slu-Lm8-n1</strain>
    </source>
</reference>